<sequence length="138" mass="15699">MSRHEARLATEADILSTAYTDSQREDCKTLLEIMSEVTGMKAQLWGDRLIGFGSYQYKYPSGREGKWFYTGFSARKNKLSISINSGLQNHSALLQKLGKFKTGAACLYVSRLSDVHIPTLRELIHSSYSEMKMKYEDD</sequence>
<protein>
    <submittedName>
        <fullName evidence="2">DUF1801 domain-containing protein</fullName>
    </submittedName>
</protein>
<organism evidence="2 3">
    <name type="scientific">Phaeocystidibacter marisrubri</name>
    <dbReference type="NCBI Taxonomy" id="1577780"/>
    <lineage>
        <taxon>Bacteria</taxon>
        <taxon>Pseudomonadati</taxon>
        <taxon>Bacteroidota</taxon>
        <taxon>Flavobacteriia</taxon>
        <taxon>Flavobacteriales</taxon>
        <taxon>Phaeocystidibacteraceae</taxon>
        <taxon>Phaeocystidibacter</taxon>
    </lineage>
</organism>
<keyword evidence="3" id="KW-1185">Reference proteome</keyword>
<gene>
    <name evidence="2" type="ORF">F8C82_01710</name>
</gene>
<reference evidence="2 3" key="1">
    <citation type="submission" date="2019-10" db="EMBL/GenBank/DDBJ databases">
        <title>Genome sequence of Phaeocystidibacter marisrubri JCM30614 (type strain).</title>
        <authorList>
            <person name="Bowman J.P."/>
        </authorList>
    </citation>
    <scope>NUCLEOTIDE SEQUENCE [LARGE SCALE GENOMIC DNA]</scope>
    <source>
        <strain evidence="2 3">JCM 30614</strain>
    </source>
</reference>
<dbReference type="InterPro" id="IPR014922">
    <property type="entry name" value="YdhG-like"/>
</dbReference>
<name>A0A6L3ZHR7_9FLAO</name>
<dbReference type="Proteomes" id="UP000484164">
    <property type="component" value="Unassembled WGS sequence"/>
</dbReference>
<evidence type="ECO:0000313" key="3">
    <source>
        <dbReference type="Proteomes" id="UP000484164"/>
    </source>
</evidence>
<proteinExistence type="predicted"/>
<accession>A0A6L3ZHR7</accession>
<dbReference type="OrthoDB" id="5951444at2"/>
<feature type="domain" description="YdhG-like" evidence="1">
    <location>
        <begin position="23"/>
        <end position="126"/>
    </location>
</feature>
<comment type="caution">
    <text evidence="2">The sequence shown here is derived from an EMBL/GenBank/DDBJ whole genome shotgun (WGS) entry which is preliminary data.</text>
</comment>
<dbReference type="EMBL" id="WBVQ01000001">
    <property type="protein sequence ID" value="KAB2817138.1"/>
    <property type="molecule type" value="Genomic_DNA"/>
</dbReference>
<dbReference type="AlphaFoldDB" id="A0A6L3ZHR7"/>
<dbReference type="RefSeq" id="WP_151691709.1">
    <property type="nucleotide sequence ID" value="NZ_BMGX01000002.1"/>
</dbReference>
<evidence type="ECO:0000259" key="1">
    <source>
        <dbReference type="Pfam" id="PF08818"/>
    </source>
</evidence>
<evidence type="ECO:0000313" key="2">
    <source>
        <dbReference type="EMBL" id="KAB2817138.1"/>
    </source>
</evidence>
<dbReference type="Pfam" id="PF08818">
    <property type="entry name" value="DUF1801"/>
    <property type="match status" value="1"/>
</dbReference>